<dbReference type="AlphaFoldDB" id="W1NRW2"/>
<proteinExistence type="predicted"/>
<name>W1NRW2_AMBTC</name>
<evidence type="ECO:0000313" key="2">
    <source>
        <dbReference type="Proteomes" id="UP000017836"/>
    </source>
</evidence>
<dbReference type="EMBL" id="KI396312">
    <property type="protein sequence ID" value="ERM97474.1"/>
    <property type="molecule type" value="Genomic_DNA"/>
</dbReference>
<keyword evidence="2" id="KW-1185">Reference proteome</keyword>
<gene>
    <name evidence="1" type="ORF">AMTR_s00125p00026450</name>
</gene>
<dbReference type="HOGENOM" id="CLU_1697896_0_0_1"/>
<organism evidence="1 2">
    <name type="scientific">Amborella trichopoda</name>
    <dbReference type="NCBI Taxonomy" id="13333"/>
    <lineage>
        <taxon>Eukaryota</taxon>
        <taxon>Viridiplantae</taxon>
        <taxon>Streptophyta</taxon>
        <taxon>Embryophyta</taxon>
        <taxon>Tracheophyta</taxon>
        <taxon>Spermatophyta</taxon>
        <taxon>Magnoliopsida</taxon>
        <taxon>Amborellales</taxon>
        <taxon>Amborellaceae</taxon>
        <taxon>Amborella</taxon>
    </lineage>
</organism>
<reference evidence="2" key="1">
    <citation type="journal article" date="2013" name="Science">
        <title>The Amborella genome and the evolution of flowering plants.</title>
        <authorList>
            <consortium name="Amborella Genome Project"/>
        </authorList>
    </citation>
    <scope>NUCLEOTIDE SEQUENCE [LARGE SCALE GENOMIC DNA]</scope>
</reference>
<dbReference type="Gramene" id="ERM97474">
    <property type="protein sequence ID" value="ERM97474"/>
    <property type="gene ID" value="AMTR_s00125p00026450"/>
</dbReference>
<accession>W1NRW2</accession>
<dbReference type="Proteomes" id="UP000017836">
    <property type="component" value="Unassembled WGS sequence"/>
</dbReference>
<protein>
    <submittedName>
        <fullName evidence="1">Uncharacterized protein</fullName>
    </submittedName>
</protein>
<evidence type="ECO:0000313" key="1">
    <source>
        <dbReference type="EMBL" id="ERM97474.1"/>
    </source>
</evidence>
<sequence length="155" mass="17641">MLKLDEFHKLACMHYNLNLRRRLLRSEKMDYNAINLDYIFQANPAYEWLVKQEEPPINRKILEALRMIQMTSQKRGKVTQQEAEEAKMVGALVERGKGRAEMLGSKPNLLGDRAKMVANRAKVVVSNRARVAMSMKVGQALVTLGCKPPTCIPKT</sequence>